<dbReference type="GO" id="GO:0030203">
    <property type="term" value="P:glycosaminoglycan metabolic process"/>
    <property type="evidence" value="ECO:0007669"/>
    <property type="project" value="TreeGrafter"/>
</dbReference>
<dbReference type="PANTHER" id="PTHR22600:SF57">
    <property type="entry name" value="BETA-N-ACETYLHEXOSAMINIDASE"/>
    <property type="match status" value="1"/>
</dbReference>
<reference evidence="8" key="1">
    <citation type="submission" date="2021-03" db="EMBL/GenBank/DDBJ databases">
        <authorList>
            <person name="Lu T."/>
            <person name="Wang Q."/>
            <person name="Han X."/>
        </authorList>
    </citation>
    <scope>NUCLEOTIDE SEQUENCE</scope>
    <source>
        <strain evidence="8">WQ 2009</strain>
    </source>
</reference>
<dbReference type="InterPro" id="IPR059177">
    <property type="entry name" value="GH29D-like_dom"/>
</dbReference>
<comment type="catalytic activity">
    <reaction evidence="1">
        <text>Hydrolysis of terminal non-reducing N-acetyl-D-hexosamine residues in N-acetyl-beta-D-hexosaminides.</text>
        <dbReference type="EC" id="3.2.1.52"/>
    </reaction>
</comment>
<dbReference type="AlphaFoldDB" id="A0A8T4HCT9"/>
<dbReference type="SUPFAM" id="SSF55545">
    <property type="entry name" value="beta-N-acetylhexosaminidase-like domain"/>
    <property type="match status" value="1"/>
</dbReference>
<dbReference type="InterPro" id="IPR029018">
    <property type="entry name" value="Hex-like_dom2"/>
</dbReference>
<dbReference type="CDD" id="cd06563">
    <property type="entry name" value="GH20_chitobiase-like"/>
    <property type="match status" value="1"/>
</dbReference>
<dbReference type="SUPFAM" id="SSF49785">
    <property type="entry name" value="Galactose-binding domain-like"/>
    <property type="match status" value="1"/>
</dbReference>
<dbReference type="InterPro" id="IPR015883">
    <property type="entry name" value="Glyco_hydro_20_cat"/>
</dbReference>
<gene>
    <name evidence="8" type="ORF">J5U18_06430</name>
</gene>
<evidence type="ECO:0000313" key="9">
    <source>
        <dbReference type="Proteomes" id="UP000679691"/>
    </source>
</evidence>
<evidence type="ECO:0000256" key="1">
    <source>
        <dbReference type="ARBA" id="ARBA00001231"/>
    </source>
</evidence>
<evidence type="ECO:0000256" key="2">
    <source>
        <dbReference type="ARBA" id="ARBA00006285"/>
    </source>
</evidence>
<keyword evidence="4" id="KW-0378">Hydrolase</keyword>
<dbReference type="InterPro" id="IPR008979">
    <property type="entry name" value="Galactose-bd-like_sf"/>
</dbReference>
<sequence length="751" mass="85476">MYSLLLSLLGILLYPIISEAQQQIDLIPKPWKMQATVGSYPLAESPIIAASPEFMELATLYTEYQNSTKWKLKSVKKERQFPKKGIRLIKAMANETRDSNAYSLQIDASGVLLKAPTRQTAVEGLFTLIQLGLINTNKQELPFLQIVDKPNFAYRGMHLDPSRHFLPIPFIEKFIDVMAIYKFNNLHLHLTDAAGWRIEVKKYPALTQKAAWRSHVKWKDWWNNGRQYVEQGTANASGGFYTQQQAQALVAYAARKGINIIPEIEFPAHSEEVLAVYPALACSGHAYTQGEFCIGNPQTFEFMENVLEEMLAIFPSEYIHIGGDEADKRHWATCAKCQSLMQRKNLKNVDELQSYAIKQMDAYLQSKGRKLIGWDEILEGGLSSGATVMSWRGEQGGILAANAGHDVIMTPGSHLYFDSYQTDPRTQPETIGGYTPLEKVYSYYPIPESISADKKHHILGAQATLWAEYMNNYQQVEYMAFPRSLALSEVNWSPKESKNFEDFKRRLQTHYRLLQNLGINYYRPSYNVAYQVDYNAHKYSNTVHLSTEQMDASGIRYTLNGKKPTAQSIAYKAPFERTIPTKVQAAYFLDSVQVGPIVEIELDVHKAIGRRIHYNKPWSDNYPAQKEATLINGIKGGLTYQDQQWQGFLNDIDITIDFERREEISTVAMNFMQMTGPGVFMPAEFSVLISDNGRDFRPIGTVKNEVSDQDPSLIIKRFELNLPKSEPGRYLRIQAKNNKGGFLFADELIVY</sequence>
<evidence type="ECO:0000259" key="6">
    <source>
        <dbReference type="Pfam" id="PF00728"/>
    </source>
</evidence>
<feature type="active site" description="Proton donor" evidence="5">
    <location>
        <position position="325"/>
    </location>
</feature>
<accession>A0A8T4HCT9</accession>
<dbReference type="EC" id="3.2.1.52" evidence="3"/>
<evidence type="ECO:0000256" key="5">
    <source>
        <dbReference type="PIRSR" id="PIRSR625705-1"/>
    </source>
</evidence>
<dbReference type="EMBL" id="JAGKSB010000005">
    <property type="protein sequence ID" value="MBP3943197.1"/>
    <property type="molecule type" value="Genomic_DNA"/>
</dbReference>
<evidence type="ECO:0000256" key="4">
    <source>
        <dbReference type="ARBA" id="ARBA00022801"/>
    </source>
</evidence>
<keyword evidence="9" id="KW-1185">Reference proteome</keyword>
<evidence type="ECO:0000313" key="8">
    <source>
        <dbReference type="EMBL" id="MBP3943197.1"/>
    </source>
</evidence>
<evidence type="ECO:0000256" key="3">
    <source>
        <dbReference type="ARBA" id="ARBA00012663"/>
    </source>
</evidence>
<dbReference type="GO" id="GO:0004563">
    <property type="term" value="F:beta-N-acetylhexosaminidase activity"/>
    <property type="evidence" value="ECO:0007669"/>
    <property type="project" value="UniProtKB-EC"/>
</dbReference>
<dbReference type="InterPro" id="IPR025705">
    <property type="entry name" value="Beta_hexosaminidase_sua/sub"/>
</dbReference>
<evidence type="ECO:0000259" key="7">
    <source>
        <dbReference type="Pfam" id="PF13290"/>
    </source>
</evidence>
<organism evidence="8 9">
    <name type="scientific">Rhinopithecimicrobium faecis</name>
    <dbReference type="NCBI Taxonomy" id="2820698"/>
    <lineage>
        <taxon>Bacteria</taxon>
        <taxon>Pseudomonadati</taxon>
        <taxon>Bacteroidota</taxon>
        <taxon>Sphingobacteriia</taxon>
        <taxon>Sphingobacteriales</taxon>
        <taxon>Sphingobacteriaceae</taxon>
        <taxon>Rhinopithecimicrobium</taxon>
    </lineage>
</organism>
<comment type="similarity">
    <text evidence="2">Belongs to the glycosyl hydrolase 20 family.</text>
</comment>
<dbReference type="Pfam" id="PF00728">
    <property type="entry name" value="Glyco_hydro_20"/>
    <property type="match status" value="1"/>
</dbReference>
<protein>
    <recommendedName>
        <fullName evidence="3">beta-N-acetylhexosaminidase</fullName>
        <ecNumber evidence="3">3.2.1.52</ecNumber>
    </recommendedName>
</protein>
<dbReference type="GO" id="GO:0016020">
    <property type="term" value="C:membrane"/>
    <property type="evidence" value="ECO:0007669"/>
    <property type="project" value="TreeGrafter"/>
</dbReference>
<dbReference type="Pfam" id="PF13290">
    <property type="entry name" value="CHB_HEX_C_1"/>
    <property type="match status" value="1"/>
</dbReference>
<dbReference type="InterPro" id="IPR017853">
    <property type="entry name" value="GH"/>
</dbReference>
<dbReference type="PANTHER" id="PTHR22600">
    <property type="entry name" value="BETA-HEXOSAMINIDASE"/>
    <property type="match status" value="1"/>
</dbReference>
<dbReference type="Gene3D" id="3.30.379.10">
    <property type="entry name" value="Chitobiase/beta-hexosaminidase domain 2-like"/>
    <property type="match status" value="1"/>
</dbReference>
<feature type="domain" description="Glycoside hydrolase family 20 catalytic" evidence="6">
    <location>
        <begin position="152"/>
        <end position="494"/>
    </location>
</feature>
<comment type="caution">
    <text evidence="8">The sequence shown here is derived from an EMBL/GenBank/DDBJ whole genome shotgun (WGS) entry which is preliminary data.</text>
</comment>
<name>A0A8T4HCT9_9SPHI</name>
<dbReference type="GO" id="GO:0005975">
    <property type="term" value="P:carbohydrate metabolic process"/>
    <property type="evidence" value="ECO:0007669"/>
    <property type="project" value="InterPro"/>
</dbReference>
<dbReference type="PRINTS" id="PR00738">
    <property type="entry name" value="GLHYDRLASE20"/>
</dbReference>
<feature type="domain" description="GH29D-like beta-sandwich" evidence="7">
    <location>
        <begin position="540"/>
        <end position="588"/>
    </location>
</feature>
<dbReference type="SUPFAM" id="SSF51445">
    <property type="entry name" value="(Trans)glycosidases"/>
    <property type="match status" value="1"/>
</dbReference>
<dbReference type="Gene3D" id="3.20.20.80">
    <property type="entry name" value="Glycosidases"/>
    <property type="match status" value="1"/>
</dbReference>
<dbReference type="Proteomes" id="UP000679691">
    <property type="component" value="Unassembled WGS sequence"/>
</dbReference>
<proteinExistence type="inferred from homology"/>
<dbReference type="Gene3D" id="2.60.120.260">
    <property type="entry name" value="Galactose-binding domain-like"/>
    <property type="match status" value="1"/>
</dbReference>